<evidence type="ECO:0000313" key="6">
    <source>
        <dbReference type="EMBL" id="WTZ06887.1"/>
    </source>
</evidence>
<dbReference type="InterPro" id="IPR051260">
    <property type="entry name" value="Diverse_substr_monoxygenases"/>
</dbReference>
<dbReference type="EMBL" id="CP109546">
    <property type="protein sequence ID" value="WTZ06887.1"/>
    <property type="molecule type" value="Genomic_DNA"/>
</dbReference>
<dbReference type="PANTHER" id="PTHR30011:SF16">
    <property type="entry name" value="C2H2 FINGER DOMAIN TRANSCRIPTION FACTOR (EUROFUNG)-RELATED"/>
    <property type="match status" value="1"/>
</dbReference>
<keyword evidence="2" id="KW-0288">FMN</keyword>
<dbReference type="SUPFAM" id="SSF51679">
    <property type="entry name" value="Bacterial luciferase-like"/>
    <property type="match status" value="1"/>
</dbReference>
<feature type="domain" description="Luciferase-like" evidence="5">
    <location>
        <begin position="48"/>
        <end position="347"/>
    </location>
</feature>
<evidence type="ECO:0000256" key="3">
    <source>
        <dbReference type="ARBA" id="ARBA00023002"/>
    </source>
</evidence>
<evidence type="ECO:0000256" key="4">
    <source>
        <dbReference type="ARBA" id="ARBA00023033"/>
    </source>
</evidence>
<protein>
    <submittedName>
        <fullName evidence="6">LLM class flavin-dependent oxidoreductase</fullName>
    </submittedName>
</protein>
<dbReference type="InterPro" id="IPR036661">
    <property type="entry name" value="Luciferase-like_sf"/>
</dbReference>
<dbReference type="PANTHER" id="PTHR30011">
    <property type="entry name" value="ALKANESULFONATE MONOOXYGENASE-RELATED"/>
    <property type="match status" value="1"/>
</dbReference>
<dbReference type="Pfam" id="PF00296">
    <property type="entry name" value="Bac_luciferase"/>
    <property type="match status" value="1"/>
</dbReference>
<evidence type="ECO:0000256" key="1">
    <source>
        <dbReference type="ARBA" id="ARBA00022630"/>
    </source>
</evidence>
<name>A0AAU3HP86_9ACTN</name>
<organism evidence="6">
    <name type="scientific">Streptomyces sp. NBC_01393</name>
    <dbReference type="NCBI Taxonomy" id="2903851"/>
    <lineage>
        <taxon>Bacteria</taxon>
        <taxon>Bacillati</taxon>
        <taxon>Actinomycetota</taxon>
        <taxon>Actinomycetes</taxon>
        <taxon>Kitasatosporales</taxon>
        <taxon>Streptomycetaceae</taxon>
        <taxon>Streptomyces</taxon>
    </lineage>
</organism>
<reference evidence="6" key="1">
    <citation type="submission" date="2022-10" db="EMBL/GenBank/DDBJ databases">
        <title>The complete genomes of actinobacterial strains from the NBC collection.</title>
        <authorList>
            <person name="Joergensen T.S."/>
            <person name="Alvarez Arevalo M."/>
            <person name="Sterndorff E.B."/>
            <person name="Faurdal D."/>
            <person name="Vuksanovic O."/>
            <person name="Mourched A.-S."/>
            <person name="Charusanti P."/>
            <person name="Shaw S."/>
            <person name="Blin K."/>
            <person name="Weber T."/>
        </authorList>
    </citation>
    <scope>NUCLEOTIDE SEQUENCE</scope>
    <source>
        <strain evidence="6">NBC_01393</strain>
    </source>
</reference>
<sequence length="374" mass="40964">MDRNSDRDSMDPGSFRLGLALEGTGWHPASWLLSSVTDAEEVFSGGYWTNWGRAAASGGIEFVTLEDGLSLQTDRFGTADQARDRVRGRLDPVVTAALLLATTDIGEVVVSRNVTHTNPFHVAAQMASLAAIGPGRVTWRPQVSADARDAAAVGGPATPQLRPEDVYVPTRIARRLRDLFRDAEDYVRTVRELWRTFPAESLGSGDTFLHRDMVAPLRLTGKERYPAAGPLTVPALSTPKVAVLAHHALEPYRLAAAVADRVFVTPSQEYPVSSLLTAFREIERLTPDATETEVYADVAVVLGDTDEHARARLARLDEAAGFAWAPDTHVFVGTADHLARELARWREQFGLRGVRLRPAVLSDDGDRIVRELVR</sequence>
<accession>A0AAU3HP86</accession>
<keyword evidence="1" id="KW-0285">Flavoprotein</keyword>
<evidence type="ECO:0000256" key="2">
    <source>
        <dbReference type="ARBA" id="ARBA00022643"/>
    </source>
</evidence>
<dbReference type="Gene3D" id="3.20.20.30">
    <property type="entry name" value="Luciferase-like domain"/>
    <property type="match status" value="1"/>
</dbReference>
<dbReference type="InterPro" id="IPR011251">
    <property type="entry name" value="Luciferase-like_dom"/>
</dbReference>
<gene>
    <name evidence="6" type="ORF">OG699_01990</name>
</gene>
<dbReference type="AlphaFoldDB" id="A0AAU3HP86"/>
<proteinExistence type="predicted"/>
<evidence type="ECO:0000259" key="5">
    <source>
        <dbReference type="Pfam" id="PF00296"/>
    </source>
</evidence>
<dbReference type="GO" id="GO:0004497">
    <property type="term" value="F:monooxygenase activity"/>
    <property type="evidence" value="ECO:0007669"/>
    <property type="project" value="UniProtKB-KW"/>
</dbReference>
<dbReference type="GO" id="GO:0016705">
    <property type="term" value="F:oxidoreductase activity, acting on paired donors, with incorporation or reduction of molecular oxygen"/>
    <property type="evidence" value="ECO:0007669"/>
    <property type="project" value="InterPro"/>
</dbReference>
<keyword evidence="3" id="KW-0560">Oxidoreductase</keyword>
<keyword evidence="4" id="KW-0503">Monooxygenase</keyword>